<name>A0ACA9RE67_9GLOM</name>
<comment type="caution">
    <text evidence="1">The sequence shown here is derived from an EMBL/GenBank/DDBJ whole genome shotgun (WGS) entry which is preliminary data.</text>
</comment>
<organism evidence="1 2">
    <name type="scientific">Racocetra persica</name>
    <dbReference type="NCBI Taxonomy" id="160502"/>
    <lineage>
        <taxon>Eukaryota</taxon>
        <taxon>Fungi</taxon>
        <taxon>Fungi incertae sedis</taxon>
        <taxon>Mucoromycota</taxon>
        <taxon>Glomeromycotina</taxon>
        <taxon>Glomeromycetes</taxon>
        <taxon>Diversisporales</taxon>
        <taxon>Gigasporaceae</taxon>
        <taxon>Racocetra</taxon>
    </lineage>
</organism>
<gene>
    <name evidence="1" type="ORF">RPERSI_LOCUS18879</name>
</gene>
<dbReference type="EMBL" id="CAJVQC010050676">
    <property type="protein sequence ID" value="CAG8789384.1"/>
    <property type="molecule type" value="Genomic_DNA"/>
</dbReference>
<dbReference type="Proteomes" id="UP000789920">
    <property type="component" value="Unassembled WGS sequence"/>
</dbReference>
<evidence type="ECO:0000313" key="2">
    <source>
        <dbReference type="Proteomes" id="UP000789920"/>
    </source>
</evidence>
<accession>A0ACA9RE67</accession>
<evidence type="ECO:0000313" key="1">
    <source>
        <dbReference type="EMBL" id="CAG8789384.1"/>
    </source>
</evidence>
<proteinExistence type="predicted"/>
<protein>
    <submittedName>
        <fullName evidence="1">3493_t:CDS:1</fullName>
    </submittedName>
</protein>
<keyword evidence="2" id="KW-1185">Reference proteome</keyword>
<reference evidence="1" key="1">
    <citation type="submission" date="2021-06" db="EMBL/GenBank/DDBJ databases">
        <authorList>
            <person name="Kallberg Y."/>
            <person name="Tangrot J."/>
            <person name="Rosling A."/>
        </authorList>
    </citation>
    <scope>NUCLEOTIDE SEQUENCE</scope>
    <source>
        <strain evidence="1">MA461A</strain>
    </source>
</reference>
<feature type="non-terminal residue" evidence="1">
    <location>
        <position position="64"/>
    </location>
</feature>
<sequence length="64" mass="7666">MSYYIYHSTNNYVFHFILSKKDLKIHITKGTRQLTIMQVESKKYSFIIKTSDLTNIEKYAEADR</sequence>